<dbReference type="EMBL" id="JAAAID010000414">
    <property type="protein sequence ID" value="KAG0017805.1"/>
    <property type="molecule type" value="Genomic_DNA"/>
</dbReference>
<dbReference type="AlphaFoldDB" id="A0A9P6MZ63"/>
<keyword evidence="3" id="KW-1185">Reference proteome</keyword>
<name>A0A9P6MZ63_9FUNG</name>
<organism evidence="2 3">
    <name type="scientific">Entomortierella chlamydospora</name>
    <dbReference type="NCBI Taxonomy" id="101097"/>
    <lineage>
        <taxon>Eukaryota</taxon>
        <taxon>Fungi</taxon>
        <taxon>Fungi incertae sedis</taxon>
        <taxon>Mucoromycota</taxon>
        <taxon>Mortierellomycotina</taxon>
        <taxon>Mortierellomycetes</taxon>
        <taxon>Mortierellales</taxon>
        <taxon>Mortierellaceae</taxon>
        <taxon>Entomortierella</taxon>
    </lineage>
</organism>
<dbReference type="OrthoDB" id="2420389at2759"/>
<dbReference type="Proteomes" id="UP000703661">
    <property type="component" value="Unassembled WGS sequence"/>
</dbReference>
<proteinExistence type="predicted"/>
<accession>A0A9P6MZ63</accession>
<keyword evidence="1" id="KW-0732">Signal</keyword>
<comment type="caution">
    <text evidence="2">The sequence shown here is derived from an EMBL/GenBank/DDBJ whole genome shotgun (WGS) entry which is preliminary data.</text>
</comment>
<evidence type="ECO:0000313" key="2">
    <source>
        <dbReference type="EMBL" id="KAG0017805.1"/>
    </source>
</evidence>
<evidence type="ECO:0000256" key="1">
    <source>
        <dbReference type="SAM" id="SignalP"/>
    </source>
</evidence>
<reference evidence="2" key="1">
    <citation type="journal article" date="2020" name="Fungal Divers.">
        <title>Resolving the Mortierellaceae phylogeny through synthesis of multi-gene phylogenetics and phylogenomics.</title>
        <authorList>
            <person name="Vandepol N."/>
            <person name="Liber J."/>
            <person name="Desiro A."/>
            <person name="Na H."/>
            <person name="Kennedy M."/>
            <person name="Barry K."/>
            <person name="Grigoriev I.V."/>
            <person name="Miller A.N."/>
            <person name="O'Donnell K."/>
            <person name="Stajich J.E."/>
            <person name="Bonito G."/>
        </authorList>
    </citation>
    <scope>NUCLEOTIDE SEQUENCE</scope>
    <source>
        <strain evidence="2">NRRL 2769</strain>
    </source>
</reference>
<gene>
    <name evidence="2" type="ORF">BGZ80_007903</name>
</gene>
<evidence type="ECO:0000313" key="3">
    <source>
        <dbReference type="Proteomes" id="UP000703661"/>
    </source>
</evidence>
<feature type="signal peptide" evidence="1">
    <location>
        <begin position="1"/>
        <end position="22"/>
    </location>
</feature>
<sequence length="241" mass="25397">MRTAVFAFFMAMFAMLCSSVVASKAVETCTAPKTSKSTAAFDATVDFLVKEQSSIVVKAFADVCTDADISEAVSSHLNVKITGLINVDFGLGSKLSAALHSSIKANVKAEVDAQIKAEFTKNLKANIAAIIVKKCPNKDAASIRLQSKYIVSEAAKLTVKASAKISAKIQANLAAKVKAAIDLQVKKFSVNLLLVKINVTGDVKVCSSLSTKFKAAVELCTKACADIQAKEVSKVKAICAK</sequence>
<feature type="chain" id="PRO_5040167249" evidence="1">
    <location>
        <begin position="23"/>
        <end position="241"/>
    </location>
</feature>
<protein>
    <submittedName>
        <fullName evidence="2">Uncharacterized protein</fullName>
    </submittedName>
</protein>